<feature type="transmembrane region" description="Helical" evidence="7">
    <location>
        <begin position="332"/>
        <end position="350"/>
    </location>
</feature>
<name>A0ABW8T1Y3_9CLOT</name>
<feature type="transmembrane region" description="Helical" evidence="7">
    <location>
        <begin position="76"/>
        <end position="95"/>
    </location>
</feature>
<dbReference type="CDD" id="cd17321">
    <property type="entry name" value="MFS_MMR_MDR_like"/>
    <property type="match status" value="1"/>
</dbReference>
<comment type="caution">
    <text evidence="9">The sequence shown here is derived from an EMBL/GenBank/DDBJ whole genome shotgun (WGS) entry which is preliminary data.</text>
</comment>
<feature type="transmembrane region" description="Helical" evidence="7">
    <location>
        <begin position="41"/>
        <end position="64"/>
    </location>
</feature>
<evidence type="ECO:0000256" key="1">
    <source>
        <dbReference type="ARBA" id="ARBA00004651"/>
    </source>
</evidence>
<organism evidence="9 10">
    <name type="scientific">Candidatus Clostridium stratigraminis</name>
    <dbReference type="NCBI Taxonomy" id="3381661"/>
    <lineage>
        <taxon>Bacteria</taxon>
        <taxon>Bacillati</taxon>
        <taxon>Bacillota</taxon>
        <taxon>Clostridia</taxon>
        <taxon>Eubacteriales</taxon>
        <taxon>Clostridiaceae</taxon>
        <taxon>Clostridium</taxon>
    </lineage>
</organism>
<dbReference type="EMBL" id="JBJHZZ010000002">
    <property type="protein sequence ID" value="MFL0246544.1"/>
    <property type="molecule type" value="Genomic_DNA"/>
</dbReference>
<dbReference type="SUPFAM" id="SSF103473">
    <property type="entry name" value="MFS general substrate transporter"/>
    <property type="match status" value="1"/>
</dbReference>
<evidence type="ECO:0000259" key="8">
    <source>
        <dbReference type="PROSITE" id="PS50850"/>
    </source>
</evidence>
<evidence type="ECO:0000256" key="4">
    <source>
        <dbReference type="ARBA" id="ARBA00022692"/>
    </source>
</evidence>
<feature type="transmembrane region" description="Helical" evidence="7">
    <location>
        <begin position="201"/>
        <end position="219"/>
    </location>
</feature>
<evidence type="ECO:0000256" key="2">
    <source>
        <dbReference type="ARBA" id="ARBA00022448"/>
    </source>
</evidence>
<evidence type="ECO:0000256" key="3">
    <source>
        <dbReference type="ARBA" id="ARBA00022475"/>
    </source>
</evidence>
<keyword evidence="3" id="KW-1003">Cell membrane</keyword>
<dbReference type="Gene3D" id="1.20.1250.20">
    <property type="entry name" value="MFS general substrate transporter like domains"/>
    <property type="match status" value="1"/>
</dbReference>
<feature type="transmembrane region" description="Helical" evidence="7">
    <location>
        <begin position="396"/>
        <end position="417"/>
    </location>
</feature>
<feature type="transmembrane region" description="Helical" evidence="7">
    <location>
        <begin position="163"/>
        <end position="181"/>
    </location>
</feature>
<feature type="transmembrane region" description="Helical" evidence="7">
    <location>
        <begin position="262"/>
        <end position="291"/>
    </location>
</feature>
<reference evidence="9 10" key="1">
    <citation type="submission" date="2024-11" db="EMBL/GenBank/DDBJ databases">
        <authorList>
            <person name="Heng Y.C."/>
            <person name="Lim A.C.H."/>
            <person name="Lee J.K.Y."/>
            <person name="Kittelmann S."/>
        </authorList>
    </citation>
    <scope>NUCLEOTIDE SEQUENCE [LARGE SCALE GENOMIC DNA]</scope>
    <source>
        <strain evidence="9 10">WILCCON 0185</strain>
    </source>
</reference>
<comment type="subcellular location">
    <subcellularLocation>
        <location evidence="1">Cell membrane</location>
        <topology evidence="1">Multi-pass membrane protein</topology>
    </subcellularLocation>
</comment>
<feature type="transmembrane region" description="Helical" evidence="7">
    <location>
        <begin position="447"/>
        <end position="465"/>
    </location>
</feature>
<keyword evidence="6 7" id="KW-0472">Membrane</keyword>
<dbReference type="InterPro" id="IPR011701">
    <property type="entry name" value="MFS"/>
</dbReference>
<dbReference type="PANTHER" id="PTHR42718:SF46">
    <property type="entry name" value="BLR6921 PROTEIN"/>
    <property type="match status" value="1"/>
</dbReference>
<feature type="transmembrane region" description="Helical" evidence="7">
    <location>
        <begin position="356"/>
        <end position="375"/>
    </location>
</feature>
<dbReference type="InterPro" id="IPR020846">
    <property type="entry name" value="MFS_dom"/>
</dbReference>
<keyword evidence="10" id="KW-1185">Reference proteome</keyword>
<dbReference type="NCBIfam" id="TIGR00711">
    <property type="entry name" value="efflux_EmrB"/>
    <property type="match status" value="1"/>
</dbReference>
<dbReference type="PROSITE" id="PS00216">
    <property type="entry name" value="SUGAR_TRANSPORT_1"/>
    <property type="match status" value="1"/>
</dbReference>
<dbReference type="PANTHER" id="PTHR42718">
    <property type="entry name" value="MAJOR FACILITATOR SUPERFAMILY MULTIDRUG TRANSPORTER MFSC"/>
    <property type="match status" value="1"/>
</dbReference>
<accession>A0ABW8T1Y3</accession>
<feature type="transmembrane region" description="Helical" evidence="7">
    <location>
        <begin position="135"/>
        <end position="157"/>
    </location>
</feature>
<keyword evidence="2" id="KW-0813">Transport</keyword>
<feature type="transmembrane region" description="Helical" evidence="7">
    <location>
        <begin position="297"/>
        <end position="320"/>
    </location>
</feature>
<keyword evidence="4 7" id="KW-0812">Transmembrane</keyword>
<dbReference type="InterPro" id="IPR004638">
    <property type="entry name" value="EmrB-like"/>
</dbReference>
<evidence type="ECO:0000313" key="9">
    <source>
        <dbReference type="EMBL" id="MFL0246544.1"/>
    </source>
</evidence>
<proteinExistence type="predicted"/>
<evidence type="ECO:0000256" key="5">
    <source>
        <dbReference type="ARBA" id="ARBA00022989"/>
    </source>
</evidence>
<dbReference type="InterPro" id="IPR036259">
    <property type="entry name" value="MFS_trans_sf"/>
</dbReference>
<feature type="transmembrane region" description="Helical" evidence="7">
    <location>
        <begin position="225"/>
        <end position="242"/>
    </location>
</feature>
<evidence type="ECO:0000256" key="6">
    <source>
        <dbReference type="ARBA" id="ARBA00023136"/>
    </source>
</evidence>
<protein>
    <submittedName>
        <fullName evidence="9">MFS transporter</fullName>
    </submittedName>
</protein>
<dbReference type="Proteomes" id="UP001623591">
    <property type="component" value="Unassembled WGS sequence"/>
</dbReference>
<evidence type="ECO:0000313" key="10">
    <source>
        <dbReference type="Proteomes" id="UP001623591"/>
    </source>
</evidence>
<dbReference type="RefSeq" id="WP_406769009.1">
    <property type="nucleotide sequence ID" value="NZ_JBJHZZ010000002.1"/>
</dbReference>
<sequence length="483" mass="52211">MKKDNYKWIALSCTTVGALFSVLSGSTLMIALPVIMKDLNASMNIVTWTIMGYMLVMTILVPAIGRMADMFGRKKLYVTGFAIFTLSSFLCSLSQTGLQLLLFRLVQAVGGSLMVANSTAIVTDAFPKRELGKALGINSMIISIASIAGPILGGFLINVGWRYIFYINIPIGIVGTLWAFIQLKETKLISEKQKFDIKGTLAFSTGMLSLLIALSMGGFIGWFNIYVIALFIISVIFISLFVKIENSTEQPMLDLRLLKTRVLAFAYGSTFLNGVARGAVTFLLIFFFQGIKGIDPIVAGMLLAPMAVSMMVVSPISGYLSDKYGSRHLSSIGLFISAIGLAGMMLITSKTSTTELMIWMLIMGIGSGMFFSPNTSAIMSMVPADKRGIAAGIRTMMNNAGTVLSIALSMAIISSSISPDAMQALFIGTQVGSQGIAINQFISGLRMAFTISFVFSIIAAFISYLRGPHVNWEESEEVQEELA</sequence>
<feature type="domain" description="Major facilitator superfamily (MFS) profile" evidence="8">
    <location>
        <begin position="10"/>
        <end position="471"/>
    </location>
</feature>
<feature type="transmembrane region" description="Helical" evidence="7">
    <location>
        <begin position="101"/>
        <end position="123"/>
    </location>
</feature>
<dbReference type="InterPro" id="IPR005829">
    <property type="entry name" value="Sugar_transporter_CS"/>
</dbReference>
<keyword evidence="5 7" id="KW-1133">Transmembrane helix</keyword>
<evidence type="ECO:0000256" key="7">
    <source>
        <dbReference type="SAM" id="Phobius"/>
    </source>
</evidence>
<gene>
    <name evidence="9" type="ORF">ACJDUG_06145</name>
</gene>
<dbReference type="PROSITE" id="PS50850">
    <property type="entry name" value="MFS"/>
    <property type="match status" value="1"/>
</dbReference>
<dbReference type="PRINTS" id="PR01036">
    <property type="entry name" value="TCRTETB"/>
</dbReference>
<dbReference type="Gene3D" id="1.20.1720.10">
    <property type="entry name" value="Multidrug resistance protein D"/>
    <property type="match status" value="1"/>
</dbReference>
<dbReference type="Pfam" id="PF07690">
    <property type="entry name" value="MFS_1"/>
    <property type="match status" value="2"/>
</dbReference>